<dbReference type="EMBL" id="FOJN01000015">
    <property type="protein sequence ID" value="SFA60292.1"/>
    <property type="molecule type" value="Genomic_DNA"/>
</dbReference>
<accession>A0A1I0U881</accession>
<evidence type="ECO:0000313" key="3">
    <source>
        <dbReference type="Proteomes" id="UP000182054"/>
    </source>
</evidence>
<name>A0A1I0U881_9NOCA</name>
<evidence type="ECO:0000313" key="2">
    <source>
        <dbReference type="EMBL" id="SFA60292.1"/>
    </source>
</evidence>
<feature type="region of interest" description="Disordered" evidence="1">
    <location>
        <begin position="86"/>
        <end position="126"/>
    </location>
</feature>
<protein>
    <submittedName>
        <fullName evidence="2">Uncharacterized protein</fullName>
    </submittedName>
</protein>
<proteinExistence type="predicted"/>
<sequence length="267" mass="26029">MPTRGAFGPGFGPGAAGRAGASARAAGAAGACGAGAGADGAGAAGRCGAGVGADAAGACGAGVGAAGAAGAAGACGAGLGPGRGAPGLGADAPPEVPLPPDAGAEAPPLAAGNDSRRRRATGASTVDDADFTNSPCSFKRASRSLLVTPSSFASSCTRALPATALLTERSSAAPTRSARTTSGYLDTMFIVGASRCAHEFVNLFSSWRGELPRPVGRSIVVRSQTVADRSRGPVTRSARPRARRFSACWKQSGSGCNHAPRPGNLRR</sequence>
<dbReference type="Proteomes" id="UP000182054">
    <property type="component" value="Unassembled WGS sequence"/>
</dbReference>
<reference evidence="2 3" key="1">
    <citation type="submission" date="2016-10" db="EMBL/GenBank/DDBJ databases">
        <authorList>
            <person name="de Groot N.N."/>
        </authorList>
    </citation>
    <scope>NUCLEOTIDE SEQUENCE [LARGE SCALE GENOMIC DNA]</scope>
    <source>
        <strain evidence="2 3">DSM 44908</strain>
    </source>
</reference>
<dbReference type="AlphaFoldDB" id="A0A1I0U881"/>
<gene>
    <name evidence="2" type="ORF">SAMN05444374_11524</name>
</gene>
<evidence type="ECO:0000256" key="1">
    <source>
        <dbReference type="SAM" id="MobiDB-lite"/>
    </source>
</evidence>
<organism evidence="2 3">
    <name type="scientific">Rhodococcoides kroppenstedtii</name>
    <dbReference type="NCBI Taxonomy" id="293050"/>
    <lineage>
        <taxon>Bacteria</taxon>
        <taxon>Bacillati</taxon>
        <taxon>Actinomycetota</taxon>
        <taxon>Actinomycetes</taxon>
        <taxon>Mycobacteriales</taxon>
        <taxon>Nocardiaceae</taxon>
        <taxon>Rhodococcoides</taxon>
    </lineage>
</organism>